<dbReference type="GO" id="GO:0016787">
    <property type="term" value="F:hydrolase activity"/>
    <property type="evidence" value="ECO:0007669"/>
    <property type="project" value="UniProtKB-KW"/>
</dbReference>
<comment type="caution">
    <text evidence="3">The sequence shown here is derived from an EMBL/GenBank/DDBJ whole genome shotgun (WGS) entry which is preliminary data.</text>
</comment>
<protein>
    <recommendedName>
        <fullName evidence="2">Alpha/beta hydrolase fold-3 domain-containing protein</fullName>
    </recommendedName>
</protein>
<name>A0A4Z1JSG9_9HELO</name>
<organism evidence="3 4">
    <name type="scientific">Botrytis elliptica</name>
    <dbReference type="NCBI Taxonomy" id="278938"/>
    <lineage>
        <taxon>Eukaryota</taxon>
        <taxon>Fungi</taxon>
        <taxon>Dikarya</taxon>
        <taxon>Ascomycota</taxon>
        <taxon>Pezizomycotina</taxon>
        <taxon>Leotiomycetes</taxon>
        <taxon>Helotiales</taxon>
        <taxon>Sclerotiniaceae</taxon>
        <taxon>Botrytis</taxon>
    </lineage>
</organism>
<keyword evidence="4" id="KW-1185">Reference proteome</keyword>
<sequence length="535" mass="59161">METNSPLSIAKLMLPKMPMIGKTLVSHTLGISPHSTHWDLKTELTVNILRSFLYATPSPISKIQAVTLHDSGIKGRIWISKVTLAIPPEDDVRQKLFKVIEDMKVPLSSGQSPQEGGFQKPDLLPVEGEWTGHRGYAPKNAPRLRISEAEQYVEMMKEVTSPVTILYIHGGAHWLLDPASYRGPCKKLAKLTGGRVLSLRYRLAPQNPFPAALLDCLVAYLHLLYPPENSFHTAVLAENIILSGDSAGGNLSLSLLLLLLHLHKTSTPIIWNGVSRLVPLPAGLALNSPWTDLLRSSPSMETNSKYDYIPPPSFFSPSHSIPYPRCKLWPTPSPRSNIYCEDAMLIHPLVSPLAAPASAWEGSPPILFMVGTELLSDENKILARRLVRRGVRVRWEEYEWMPHCFALALPHLKGTRRCFEGWAGFCKEVGGRRVDEEGGKERRDGGIETRGVMISGNAKGVKERRDGGIETRGVIISGNAKGVKETRIEVEGLWEESDEVVSERMKAQARILEEGGKVKVENGSVNDGGTNRARL</sequence>
<dbReference type="InterPro" id="IPR029058">
    <property type="entry name" value="AB_hydrolase_fold"/>
</dbReference>
<proteinExistence type="predicted"/>
<keyword evidence="1" id="KW-0378">Hydrolase</keyword>
<dbReference type="Gene3D" id="3.40.50.1820">
    <property type="entry name" value="alpha/beta hydrolase"/>
    <property type="match status" value="1"/>
</dbReference>
<dbReference type="AlphaFoldDB" id="A0A4Z1JSG9"/>
<dbReference type="InterPro" id="IPR013094">
    <property type="entry name" value="AB_hydrolase_3"/>
</dbReference>
<reference evidence="3 4" key="1">
    <citation type="submission" date="2017-12" db="EMBL/GenBank/DDBJ databases">
        <title>Comparative genomics of Botrytis spp.</title>
        <authorList>
            <person name="Valero-Jimenez C.A."/>
            <person name="Tapia P."/>
            <person name="Veloso J."/>
            <person name="Silva-Moreno E."/>
            <person name="Staats M."/>
            <person name="Valdes J.H."/>
            <person name="Van Kan J.A.L."/>
        </authorList>
    </citation>
    <scope>NUCLEOTIDE SEQUENCE [LARGE SCALE GENOMIC DNA]</scope>
    <source>
        <strain evidence="3 4">Be9601</strain>
    </source>
</reference>
<evidence type="ECO:0000259" key="2">
    <source>
        <dbReference type="Pfam" id="PF07859"/>
    </source>
</evidence>
<dbReference type="EMBL" id="PQXM01000303">
    <property type="protein sequence ID" value="TGO74142.1"/>
    <property type="molecule type" value="Genomic_DNA"/>
</dbReference>
<dbReference type="SUPFAM" id="SSF53474">
    <property type="entry name" value="alpha/beta-Hydrolases"/>
    <property type="match status" value="1"/>
</dbReference>
<evidence type="ECO:0000313" key="4">
    <source>
        <dbReference type="Proteomes" id="UP000297229"/>
    </source>
</evidence>
<gene>
    <name evidence="3" type="ORF">BELL_0305g00120</name>
</gene>
<dbReference type="STRING" id="278938.A0A4Z1JSG9"/>
<dbReference type="Pfam" id="PF07859">
    <property type="entry name" value="Abhydrolase_3"/>
    <property type="match status" value="1"/>
</dbReference>
<evidence type="ECO:0000313" key="3">
    <source>
        <dbReference type="EMBL" id="TGO74142.1"/>
    </source>
</evidence>
<dbReference type="PANTHER" id="PTHR48081:SF25">
    <property type="entry name" value="PUTATIVE (AFU_ORTHOLOGUE AFUA_3G11560)-RELATED"/>
    <property type="match status" value="1"/>
</dbReference>
<dbReference type="Proteomes" id="UP000297229">
    <property type="component" value="Unassembled WGS sequence"/>
</dbReference>
<feature type="domain" description="Alpha/beta hydrolase fold-3" evidence="2">
    <location>
        <begin position="165"/>
        <end position="406"/>
    </location>
</feature>
<evidence type="ECO:0000256" key="1">
    <source>
        <dbReference type="ARBA" id="ARBA00022801"/>
    </source>
</evidence>
<dbReference type="PANTHER" id="PTHR48081">
    <property type="entry name" value="AB HYDROLASE SUPERFAMILY PROTEIN C4A8.06C"/>
    <property type="match status" value="1"/>
</dbReference>
<accession>A0A4Z1JSG9</accession>
<dbReference type="InterPro" id="IPR050300">
    <property type="entry name" value="GDXG_lipolytic_enzyme"/>
</dbReference>